<evidence type="ECO:0000313" key="6">
    <source>
        <dbReference type="Proteomes" id="UP000766904"/>
    </source>
</evidence>
<proteinExistence type="predicted"/>
<evidence type="ECO:0000256" key="1">
    <source>
        <dbReference type="SAM" id="Phobius"/>
    </source>
</evidence>
<feature type="transmembrane region" description="Helical" evidence="1">
    <location>
        <begin position="48"/>
        <end position="66"/>
    </location>
</feature>
<keyword evidence="1" id="KW-0472">Membrane</keyword>
<dbReference type="AlphaFoldDB" id="A0A8J8Q4F3"/>
<dbReference type="InterPro" id="IPR058674">
    <property type="entry name" value="DUF8054_N"/>
</dbReference>
<dbReference type="EMBL" id="PHNJ01000001">
    <property type="protein sequence ID" value="TYL40145.1"/>
    <property type="molecule type" value="Genomic_DNA"/>
</dbReference>
<dbReference type="Pfam" id="PF26237">
    <property type="entry name" value="DUF8054_C"/>
    <property type="match status" value="1"/>
</dbReference>
<evidence type="ECO:0000259" key="4">
    <source>
        <dbReference type="Pfam" id="PF26238"/>
    </source>
</evidence>
<keyword evidence="1" id="KW-1133">Transmembrane helix</keyword>
<feature type="domain" description="DUF8054" evidence="3">
    <location>
        <begin position="220"/>
        <end position="258"/>
    </location>
</feature>
<dbReference type="Pfam" id="PF26236">
    <property type="entry name" value="DUF8054_N"/>
    <property type="match status" value="1"/>
</dbReference>
<keyword evidence="1" id="KW-0812">Transmembrane</keyword>
<dbReference type="Proteomes" id="UP000766904">
    <property type="component" value="Unassembled WGS sequence"/>
</dbReference>
<feature type="domain" description="DUF8054" evidence="2">
    <location>
        <begin position="9"/>
        <end position="88"/>
    </location>
</feature>
<keyword evidence="6" id="KW-1185">Reference proteome</keyword>
<dbReference type="InterPro" id="IPR058675">
    <property type="entry name" value="DUF8054_C"/>
</dbReference>
<dbReference type="Pfam" id="PF26238">
    <property type="entry name" value="DUF8054_M"/>
    <property type="match status" value="1"/>
</dbReference>
<comment type="caution">
    <text evidence="5">The sequence shown here is derived from an EMBL/GenBank/DDBJ whole genome shotgun (WGS) entry which is preliminary data.</text>
</comment>
<gene>
    <name evidence="5" type="ORF">CV102_00765</name>
</gene>
<evidence type="ECO:0000259" key="3">
    <source>
        <dbReference type="Pfam" id="PF26237"/>
    </source>
</evidence>
<name>A0A8J8Q4F3_9EURY</name>
<sequence length="280" mass="30823">MTDRSEAIERLARPEYTGENRCLPCTMVNVTIAIGLAIGLAVAVSGTVGALAFVAFLAVIYLRGYLIPGTPALTRRYLPRRILEWFGKLSDQRPTIETADLEPAVDALSTASVVSRQGNELELTREFRDRWRDRIESESGETALPNAAAVAAMFDADEVELRGDATVEIDGRRLVRWPSVTALAADVAADRELRGELEGWTDLDPDDRRDVLTGLRLLAERCPACDGRLVRDVERLEHCCRRPHVALEVDCEECGQPITSLAVPESSPLLEWAPEDVADA</sequence>
<dbReference type="RefSeq" id="WP_148855833.1">
    <property type="nucleotide sequence ID" value="NZ_PHNJ01000001.1"/>
</dbReference>
<accession>A0A8J8Q4F3</accession>
<dbReference type="OrthoDB" id="292134at2157"/>
<feature type="domain" description="DUF8054" evidence="4">
    <location>
        <begin position="106"/>
        <end position="217"/>
    </location>
</feature>
<organism evidence="5 6">
    <name type="scientific">Natronococcus pandeyae</name>
    <dbReference type="NCBI Taxonomy" id="2055836"/>
    <lineage>
        <taxon>Archaea</taxon>
        <taxon>Methanobacteriati</taxon>
        <taxon>Methanobacteriota</taxon>
        <taxon>Stenosarchaea group</taxon>
        <taxon>Halobacteria</taxon>
        <taxon>Halobacteriales</taxon>
        <taxon>Natrialbaceae</taxon>
        <taxon>Natronococcus</taxon>
    </lineage>
</organism>
<dbReference type="InterPro" id="IPR058775">
    <property type="entry name" value="DUF8054_M"/>
</dbReference>
<evidence type="ECO:0000313" key="5">
    <source>
        <dbReference type="EMBL" id="TYL40145.1"/>
    </source>
</evidence>
<reference evidence="5" key="1">
    <citation type="submission" date="2017-11" db="EMBL/GenBank/DDBJ databases">
        <authorList>
            <person name="Kajale S.C."/>
            <person name="Sharma A."/>
        </authorList>
    </citation>
    <scope>NUCLEOTIDE SEQUENCE</scope>
    <source>
        <strain evidence="5">LS1_42</strain>
    </source>
</reference>
<evidence type="ECO:0000259" key="2">
    <source>
        <dbReference type="Pfam" id="PF26236"/>
    </source>
</evidence>
<feature type="transmembrane region" description="Helical" evidence="1">
    <location>
        <begin position="21"/>
        <end position="42"/>
    </location>
</feature>
<protein>
    <submittedName>
        <fullName evidence="5">Uncharacterized protein</fullName>
    </submittedName>
</protein>